<dbReference type="EC" id="7.2.1.3" evidence="11"/>
<dbReference type="Gene3D" id="1.20.120.1770">
    <property type="match status" value="1"/>
</dbReference>
<comment type="caution">
    <text evidence="15">The sequence shown here is derived from an EMBL/GenBank/DDBJ whole genome shotgun (WGS) entry which is preliminary data.</text>
</comment>
<dbReference type="GO" id="GO:0140575">
    <property type="term" value="F:transmembrane monodehydroascorbate reductase activity"/>
    <property type="evidence" value="ECO:0007669"/>
    <property type="project" value="InterPro"/>
</dbReference>
<comment type="subcellular location">
    <subcellularLocation>
        <location evidence="2">Membrane</location>
        <topology evidence="2">Multi-pass membrane protein</topology>
    </subcellularLocation>
</comment>
<feature type="transmembrane region" description="Helical" evidence="12">
    <location>
        <begin position="423"/>
        <end position="442"/>
    </location>
</feature>
<keyword evidence="10 12" id="KW-0472">Membrane</keyword>
<evidence type="ECO:0000313" key="16">
    <source>
        <dbReference type="Proteomes" id="UP000094527"/>
    </source>
</evidence>
<evidence type="ECO:0000256" key="9">
    <source>
        <dbReference type="ARBA" id="ARBA00023004"/>
    </source>
</evidence>
<keyword evidence="8 12" id="KW-1133">Transmembrane helix</keyword>
<dbReference type="PANTHER" id="PTHR15422">
    <property type="entry name" value="OS05G0565100 PROTEIN"/>
    <property type="match status" value="1"/>
</dbReference>
<dbReference type="Pfam" id="PF03188">
    <property type="entry name" value="Cytochrom_B561"/>
    <property type="match status" value="1"/>
</dbReference>
<keyword evidence="13" id="KW-0732">Signal</keyword>
<evidence type="ECO:0000256" key="8">
    <source>
        <dbReference type="ARBA" id="ARBA00022989"/>
    </source>
</evidence>
<dbReference type="Proteomes" id="UP000094527">
    <property type="component" value="Unassembled WGS sequence"/>
</dbReference>
<organism evidence="15 16">
    <name type="scientific">Orchesella cincta</name>
    <name type="common">Springtail</name>
    <name type="synonym">Podura cincta</name>
    <dbReference type="NCBI Taxonomy" id="48709"/>
    <lineage>
        <taxon>Eukaryota</taxon>
        <taxon>Metazoa</taxon>
        <taxon>Ecdysozoa</taxon>
        <taxon>Arthropoda</taxon>
        <taxon>Hexapoda</taxon>
        <taxon>Collembola</taxon>
        <taxon>Entomobryomorpha</taxon>
        <taxon>Entomobryoidea</taxon>
        <taxon>Orchesellidae</taxon>
        <taxon>Orchesellinae</taxon>
        <taxon>Orchesella</taxon>
    </lineage>
</organism>
<name>A0A1D2MUF5_ORCCI</name>
<keyword evidence="16" id="KW-1185">Reference proteome</keyword>
<evidence type="ECO:0000256" key="4">
    <source>
        <dbReference type="ARBA" id="ARBA00022617"/>
    </source>
</evidence>
<evidence type="ECO:0000256" key="3">
    <source>
        <dbReference type="ARBA" id="ARBA00022448"/>
    </source>
</evidence>
<evidence type="ECO:0000256" key="5">
    <source>
        <dbReference type="ARBA" id="ARBA00022692"/>
    </source>
</evidence>
<dbReference type="SMART" id="SM00665">
    <property type="entry name" value="B561"/>
    <property type="match status" value="1"/>
</dbReference>
<evidence type="ECO:0000256" key="6">
    <source>
        <dbReference type="ARBA" id="ARBA00022723"/>
    </source>
</evidence>
<keyword evidence="6" id="KW-0479">Metal-binding</keyword>
<comment type="cofactor">
    <cofactor evidence="1">
        <name>heme b</name>
        <dbReference type="ChEBI" id="CHEBI:60344"/>
    </cofactor>
</comment>
<dbReference type="PANTHER" id="PTHR15422:SF24">
    <property type="entry name" value="DOMON RELATED DOMAIN-CONTAINING PROTEIN"/>
    <property type="match status" value="1"/>
</dbReference>
<keyword evidence="9" id="KW-0408">Iron</keyword>
<dbReference type="CDD" id="cd08760">
    <property type="entry name" value="Cyt_b561_FRRS1_like"/>
    <property type="match status" value="1"/>
</dbReference>
<dbReference type="EMBL" id="LJIJ01000530">
    <property type="protein sequence ID" value="ODM96528.1"/>
    <property type="molecule type" value="Genomic_DNA"/>
</dbReference>
<feature type="transmembrane region" description="Helical" evidence="12">
    <location>
        <begin position="463"/>
        <end position="482"/>
    </location>
</feature>
<keyword evidence="5 12" id="KW-0812">Transmembrane</keyword>
<evidence type="ECO:0000259" key="14">
    <source>
        <dbReference type="PROSITE" id="PS50939"/>
    </source>
</evidence>
<dbReference type="STRING" id="48709.A0A1D2MUF5"/>
<feature type="chain" id="PRO_5008904568" description="ascorbate ferrireductase (transmembrane)" evidence="13">
    <location>
        <begin position="26"/>
        <end position="904"/>
    </location>
</feature>
<dbReference type="GO" id="GO:0020037">
    <property type="term" value="F:heme binding"/>
    <property type="evidence" value="ECO:0007669"/>
    <property type="project" value="TreeGrafter"/>
</dbReference>
<sequence length="904" mass="100749">MSLPVPLTLLLILGITLSPREYCSSQNPYAELVNSICIGSGIAKETYFSIGQLPFRSLYSGTFENHHNSIASGNIEASEKRTLIVNMFAIKTNTDRFLEGWIFITIYIPPGQGRFQLLYVQMEDENGNAVGEFVNKNMCSSKKKKRDVAQPRKVISAFEDLHLPEFYIPCGQVPNSIVFTWHDKLFNNAMKARMRNYFENARAPSSTPLNWRFSHTSCDKPQKIRLRVYIYTDKGNFGTHRSSWINVNWFGAADVLQEGEMGICKGLLIYPPLSPPGPPVRWIKSVDEKIAPTEATSNKDIVRTKKFCKPVYITNSIGAVVEHVPSFGGRCLKHDEYKTSNTFAHECTAGATIDANFTKFSEYLEKRTSCMQINGCPCQCRTDVINTTGIGEPICPLTQPEAAMLGVRTSSPAGKSALRSRKVHGVAMLFVTMVLVPLNIVISRYFKETWLDHAQLKNVQIWYLVHILITASTICLYTFGSVALRRSKNLLGDSLLGESHRGLGWITIAFFILATFSGPFRPMSRSANQKTRKCAMIVHALLGFVYYSMGMAAVMTSSYIPGSPSSSEEACVTSPLYNARIAAAFMPLVVTWMVMDCGFHLIFMLLLRWADNKMNIQRTMYLPLVSILKGGGHHDMKSPLKHCVCQTPGDKVINSICISTATGTTGEYFSIGQMNLRSADSFALHKAHNEIDSGNNEKWATALLIKIFAIKTNADRFLAGRVYIELHTPTPYSIWGMFQYLYFQMEDENGNAIGQFNTSEMLCKGGDIVESKLPTDYFVPCGQVGSAATKASNAVLLAWYNNLRVPKMMNELKSFYGTSTQMAEISVVWGFSHTSCDKPKKIRLRSYITSTAGHLGTLRTSWMEVNWVGASDILKPDEVAICRGELVYPPVGGPISHLDKECSP</sequence>
<gene>
    <name evidence="15" type="ORF">Ocin01_10149</name>
</gene>
<feature type="signal peptide" evidence="13">
    <location>
        <begin position="1"/>
        <end position="25"/>
    </location>
</feature>
<reference evidence="15 16" key="1">
    <citation type="journal article" date="2016" name="Genome Biol. Evol.">
        <title>Gene Family Evolution Reflects Adaptation to Soil Environmental Stressors in the Genome of the Collembolan Orchesella cincta.</title>
        <authorList>
            <person name="Faddeeva-Vakhrusheva A."/>
            <person name="Derks M.F."/>
            <person name="Anvar S.Y."/>
            <person name="Agamennone V."/>
            <person name="Suring W."/>
            <person name="Smit S."/>
            <person name="van Straalen N.M."/>
            <person name="Roelofs D."/>
        </authorList>
    </citation>
    <scope>NUCLEOTIDE SEQUENCE [LARGE SCALE GENOMIC DNA]</scope>
    <source>
        <tissue evidence="15">Mixed pool</tissue>
    </source>
</reference>
<feature type="transmembrane region" description="Helical" evidence="12">
    <location>
        <begin position="581"/>
        <end position="607"/>
    </location>
</feature>
<feature type="domain" description="Cytochrome b561" evidence="14">
    <location>
        <begin position="381"/>
        <end position="595"/>
    </location>
</feature>
<evidence type="ECO:0000313" key="15">
    <source>
        <dbReference type="EMBL" id="ODM96528.1"/>
    </source>
</evidence>
<protein>
    <recommendedName>
        <fullName evidence="11">ascorbate ferrireductase (transmembrane)</fullName>
        <ecNumber evidence="11">7.2.1.3</ecNumber>
    </recommendedName>
</protein>
<proteinExistence type="predicted"/>
<dbReference type="GO" id="GO:0046872">
    <property type="term" value="F:metal ion binding"/>
    <property type="evidence" value="ECO:0007669"/>
    <property type="project" value="UniProtKB-KW"/>
</dbReference>
<evidence type="ECO:0000256" key="13">
    <source>
        <dbReference type="SAM" id="SignalP"/>
    </source>
</evidence>
<dbReference type="GO" id="GO:0016020">
    <property type="term" value="C:membrane"/>
    <property type="evidence" value="ECO:0007669"/>
    <property type="project" value="UniProtKB-SubCell"/>
</dbReference>
<dbReference type="GO" id="GO:0140571">
    <property type="term" value="F:transmembrane ascorbate ferrireductase activity"/>
    <property type="evidence" value="ECO:0007669"/>
    <property type="project" value="UniProtKB-EC"/>
</dbReference>
<feature type="transmembrane region" description="Helical" evidence="12">
    <location>
        <begin position="541"/>
        <end position="561"/>
    </location>
</feature>
<dbReference type="InterPro" id="IPR045150">
    <property type="entry name" value="CYB561D1/2"/>
</dbReference>
<keyword evidence="7" id="KW-0249">Electron transport</keyword>
<dbReference type="InterPro" id="IPR006593">
    <property type="entry name" value="Cyt_b561/ferric_Rdtase_TM"/>
</dbReference>
<feature type="transmembrane region" description="Helical" evidence="12">
    <location>
        <begin position="502"/>
        <end position="520"/>
    </location>
</feature>
<evidence type="ECO:0000256" key="12">
    <source>
        <dbReference type="SAM" id="Phobius"/>
    </source>
</evidence>
<evidence type="ECO:0000256" key="7">
    <source>
        <dbReference type="ARBA" id="ARBA00022982"/>
    </source>
</evidence>
<dbReference type="OrthoDB" id="7733414at2759"/>
<accession>A0A1D2MUF5</accession>
<keyword evidence="4" id="KW-0349">Heme</keyword>
<keyword evidence="3" id="KW-0813">Transport</keyword>
<dbReference type="PROSITE" id="PS50939">
    <property type="entry name" value="CYTOCHROME_B561"/>
    <property type="match status" value="1"/>
</dbReference>
<dbReference type="AlphaFoldDB" id="A0A1D2MUF5"/>
<evidence type="ECO:0000256" key="2">
    <source>
        <dbReference type="ARBA" id="ARBA00004141"/>
    </source>
</evidence>
<evidence type="ECO:0000256" key="10">
    <source>
        <dbReference type="ARBA" id="ARBA00023136"/>
    </source>
</evidence>
<evidence type="ECO:0000256" key="1">
    <source>
        <dbReference type="ARBA" id="ARBA00001970"/>
    </source>
</evidence>
<evidence type="ECO:0000256" key="11">
    <source>
        <dbReference type="ARBA" id="ARBA00024225"/>
    </source>
</evidence>